<organism evidence="2 3">
    <name type="scientific">Candidatus Woesebacteria bacterium RIFCSPLOWO2_01_FULL_39_25</name>
    <dbReference type="NCBI Taxonomy" id="1802521"/>
    <lineage>
        <taxon>Bacteria</taxon>
        <taxon>Candidatus Woeseibacteriota</taxon>
    </lineage>
</organism>
<sequence>MSGERILDEAEQYNASSREQGHPGDYSYILIRPEWHHLTPDEQELISSSLRDQLDGSLLAEYEVHLTGEQAREMWSHVAGFSWSEEYYGLMSSLPSRVLVLKGAEKASQIKGIMREEYTFLIDQLPERLGVSFHPDIIHGSDPGKATNELGILGITYIEDKI</sequence>
<dbReference type="PROSITE" id="PS51374">
    <property type="entry name" value="NDPK_LIKE"/>
    <property type="match status" value="1"/>
</dbReference>
<protein>
    <submittedName>
        <fullName evidence="2">Uncharacterized protein</fullName>
    </submittedName>
</protein>
<gene>
    <name evidence="2" type="ORF">A2893_01535</name>
</gene>
<evidence type="ECO:0000313" key="3">
    <source>
        <dbReference type="Proteomes" id="UP000176725"/>
    </source>
</evidence>
<comment type="similarity">
    <text evidence="1">Belongs to the NDK family.</text>
</comment>
<proteinExistence type="inferred from homology"/>
<comment type="caution">
    <text evidence="1">Lacks conserved residue(s) required for the propagation of feature annotation.</text>
</comment>
<comment type="caution">
    <text evidence="2">The sequence shown here is derived from an EMBL/GenBank/DDBJ whole genome shotgun (WGS) entry which is preliminary data.</text>
</comment>
<dbReference type="STRING" id="1802521.A2893_01535"/>
<dbReference type="EMBL" id="MGHH01000001">
    <property type="protein sequence ID" value="OGM65590.1"/>
    <property type="molecule type" value="Genomic_DNA"/>
</dbReference>
<name>A0A1F8BNR5_9BACT</name>
<dbReference type="AlphaFoldDB" id="A0A1F8BNR5"/>
<dbReference type="Proteomes" id="UP000176725">
    <property type="component" value="Unassembled WGS sequence"/>
</dbReference>
<accession>A0A1F8BNR5</accession>
<evidence type="ECO:0000313" key="2">
    <source>
        <dbReference type="EMBL" id="OGM65590.1"/>
    </source>
</evidence>
<evidence type="ECO:0000256" key="1">
    <source>
        <dbReference type="PROSITE-ProRule" id="PRU00706"/>
    </source>
</evidence>
<dbReference type="InterPro" id="IPR036850">
    <property type="entry name" value="NDK-like_dom_sf"/>
</dbReference>
<reference evidence="2 3" key="1">
    <citation type="journal article" date="2016" name="Nat. Commun.">
        <title>Thousands of microbial genomes shed light on interconnected biogeochemical processes in an aquifer system.</title>
        <authorList>
            <person name="Anantharaman K."/>
            <person name="Brown C.T."/>
            <person name="Hug L.A."/>
            <person name="Sharon I."/>
            <person name="Castelle C.J."/>
            <person name="Probst A.J."/>
            <person name="Thomas B.C."/>
            <person name="Singh A."/>
            <person name="Wilkins M.J."/>
            <person name="Karaoz U."/>
            <person name="Brodie E.L."/>
            <person name="Williams K.H."/>
            <person name="Hubbard S.S."/>
            <person name="Banfield J.F."/>
        </authorList>
    </citation>
    <scope>NUCLEOTIDE SEQUENCE [LARGE SCALE GENOMIC DNA]</scope>
</reference>
<dbReference type="SUPFAM" id="SSF54919">
    <property type="entry name" value="Nucleoside diphosphate kinase, NDK"/>
    <property type="match status" value="1"/>
</dbReference>